<gene>
    <name evidence="1" type="ORF">MILUP08_42706</name>
</gene>
<reference evidence="2" key="1">
    <citation type="journal article" date="2012" name="J. Bacteriol.">
        <title>Genome Sequence of Micromonospora lupini Lupac 08, Isolated from Root Nodules of Lupinus angustifolius.</title>
        <authorList>
            <person name="Alonso-Vega P."/>
            <person name="Normand P."/>
            <person name="Bacigalupe R."/>
            <person name="Pujic P."/>
            <person name="Lajus A."/>
            <person name="Vallenet D."/>
            <person name="Carro L."/>
            <person name="Coll P."/>
            <person name="Trujillo M.E."/>
        </authorList>
    </citation>
    <scope>NUCLEOTIDE SEQUENCE [LARGE SCALE GENOMIC DNA]</scope>
    <source>
        <strain evidence="2">Lupac 08</strain>
    </source>
</reference>
<keyword evidence="2" id="KW-1185">Reference proteome</keyword>
<evidence type="ECO:0000313" key="1">
    <source>
        <dbReference type="EMBL" id="CCH17775.1"/>
    </source>
</evidence>
<name>I0L1S8_9ACTN</name>
<dbReference type="PANTHER" id="PTHR31891:SF1">
    <property type="entry name" value="FORMAMIDASE C869.04-RELATED"/>
    <property type="match status" value="1"/>
</dbReference>
<dbReference type="Gene3D" id="2.60.120.580">
    <property type="entry name" value="Acetamidase/Formamidase-like domains"/>
    <property type="match status" value="2"/>
</dbReference>
<dbReference type="SUPFAM" id="SSF141130">
    <property type="entry name" value="Acetamidase/Formamidase-like"/>
    <property type="match status" value="1"/>
</dbReference>
<dbReference type="Proteomes" id="UP000003448">
    <property type="component" value="Unassembled WGS sequence"/>
</dbReference>
<dbReference type="Pfam" id="PF03069">
    <property type="entry name" value="FmdA_AmdA"/>
    <property type="match status" value="2"/>
</dbReference>
<dbReference type="OrthoDB" id="9785236at2"/>
<dbReference type="eggNOG" id="COG2421">
    <property type="taxonomic scope" value="Bacteria"/>
</dbReference>
<sequence>MTGMDRFTYRPARDELAYTFGGRMPVAHVRGGDVFTVVTEDCFGGLVRGPADLPSQVCRMPYLNPVSGPFFVEDAEPGDTLAVYLAAITPARDWGVSSTFPHFGALTSTAHTATLQPPLEERVWVYDIDRQAGTVRFEATRSDHSVDLPLDPMIGTIGVAPGGFEARSTLVPDTHGGNLDTPHLRAGTTLYLGVNVNGAMLALGDGHARQGEGEACGVGVEIATTTTLAIDVIKGVTTRWPRLETDRDILTIGCARPLEDAYRIAQHDLVGWASTLTGLETLDAYQLVSQAGRAPIGNVCDPNYTVLAAIDKSLLPAPGPAYGGAHERLRRLTAGLRSEPRR</sequence>
<dbReference type="STRING" id="1150864.MILUP08_42706"/>
<organism evidence="1 2">
    <name type="scientific">Micromonospora lupini str. Lupac 08</name>
    <dbReference type="NCBI Taxonomy" id="1150864"/>
    <lineage>
        <taxon>Bacteria</taxon>
        <taxon>Bacillati</taxon>
        <taxon>Actinomycetota</taxon>
        <taxon>Actinomycetes</taxon>
        <taxon>Micromonosporales</taxon>
        <taxon>Micromonosporaceae</taxon>
        <taxon>Micromonospora</taxon>
    </lineage>
</organism>
<dbReference type="AlphaFoldDB" id="I0L1S8"/>
<protein>
    <submittedName>
        <fullName evidence="1">Acetamidase/Formamidase</fullName>
    </submittedName>
</protein>
<dbReference type="PANTHER" id="PTHR31891">
    <property type="entry name" value="FORMAMIDASE C869.04-RELATED"/>
    <property type="match status" value="1"/>
</dbReference>
<accession>I0L1S8</accession>
<dbReference type="Gene3D" id="3.10.28.20">
    <property type="entry name" value="Acetamidase/Formamidase-like domains"/>
    <property type="match status" value="1"/>
</dbReference>
<dbReference type="EMBL" id="CAIE01000022">
    <property type="protein sequence ID" value="CCH17775.1"/>
    <property type="molecule type" value="Genomic_DNA"/>
</dbReference>
<comment type="caution">
    <text evidence="1">The sequence shown here is derived from an EMBL/GenBank/DDBJ whole genome shotgun (WGS) entry which is preliminary data.</text>
</comment>
<dbReference type="GO" id="GO:0016811">
    <property type="term" value="F:hydrolase activity, acting on carbon-nitrogen (but not peptide) bonds, in linear amides"/>
    <property type="evidence" value="ECO:0007669"/>
    <property type="project" value="InterPro"/>
</dbReference>
<proteinExistence type="predicted"/>
<evidence type="ECO:0000313" key="2">
    <source>
        <dbReference type="Proteomes" id="UP000003448"/>
    </source>
</evidence>
<dbReference type="InterPro" id="IPR004304">
    <property type="entry name" value="FmdA_AmdA"/>
</dbReference>